<reference evidence="3" key="1">
    <citation type="submission" date="2007-08" db="EMBL/GenBank/DDBJ databases">
        <authorList>
            <person name="Gloeckner G."/>
            <person name="Nowack E."/>
            <person name="Melkonian M."/>
        </authorList>
    </citation>
    <scope>NUCLEOTIDE SEQUENCE</scope>
</reference>
<reference evidence="3" key="2">
    <citation type="journal article" date="2008" name="Curr. Biol.">
        <title>Chromatophore genome sequence of Paulinella sheds light on acquisition of photosynthesis by eukaryotes.</title>
        <authorList>
            <person name="Nowack E.C.M."/>
            <person name="Melkonian M."/>
            <person name="Gloeckner G."/>
        </authorList>
    </citation>
    <scope>NUCLEOTIDE SEQUENCE [LARGE SCALE GENOMIC DNA]</scope>
</reference>
<feature type="transmembrane region" description="Helical" evidence="1">
    <location>
        <begin position="50"/>
        <end position="70"/>
    </location>
</feature>
<keyword evidence="3" id="KW-0934">Plastid</keyword>
<keyword evidence="1" id="KW-0472">Membrane</keyword>
<dbReference type="InterPro" id="IPR058193">
    <property type="entry name" value="VanY/YodJ_core_dom"/>
</dbReference>
<dbReference type="Pfam" id="PF02557">
    <property type="entry name" value="VanY"/>
    <property type="match status" value="1"/>
</dbReference>
<dbReference type="CDD" id="cd14852">
    <property type="entry name" value="LD-carboxypeptidase"/>
    <property type="match status" value="1"/>
</dbReference>
<dbReference type="GO" id="GO:0006508">
    <property type="term" value="P:proteolysis"/>
    <property type="evidence" value="ECO:0007669"/>
    <property type="project" value="InterPro"/>
</dbReference>
<dbReference type="InterPro" id="IPR009045">
    <property type="entry name" value="Zn_M74/Hedgehog-like"/>
</dbReference>
<dbReference type="GO" id="GO:0004180">
    <property type="term" value="F:carboxypeptidase activity"/>
    <property type="evidence" value="ECO:0007669"/>
    <property type="project" value="UniProtKB-KW"/>
</dbReference>
<dbReference type="GeneID" id="6481192"/>
<name>B1X443_PAUCH</name>
<dbReference type="AlphaFoldDB" id="B1X443"/>
<evidence type="ECO:0000256" key="1">
    <source>
        <dbReference type="SAM" id="Phobius"/>
    </source>
</evidence>
<evidence type="ECO:0000259" key="2">
    <source>
        <dbReference type="Pfam" id="PF02557"/>
    </source>
</evidence>
<keyword evidence="1" id="KW-1133">Transmembrane helix</keyword>
<dbReference type="InterPro" id="IPR052179">
    <property type="entry name" value="DD-CPase-like"/>
</dbReference>
<organism evidence="3">
    <name type="scientific">Paulinella chromatophora</name>
    <dbReference type="NCBI Taxonomy" id="39717"/>
    <lineage>
        <taxon>Eukaryota</taxon>
        <taxon>Sar</taxon>
        <taxon>Rhizaria</taxon>
        <taxon>Cercozoa</taxon>
        <taxon>Imbricatea</taxon>
        <taxon>Silicofilosea</taxon>
        <taxon>Euglyphida</taxon>
        <taxon>Paulinellidae</taxon>
        <taxon>Paulinella</taxon>
    </lineage>
</organism>
<dbReference type="EMBL" id="CP000815">
    <property type="protein sequence ID" value="ACB42712.1"/>
    <property type="molecule type" value="Genomic_DNA"/>
</dbReference>
<dbReference type="PANTHER" id="PTHR34385:SF1">
    <property type="entry name" value="PEPTIDOGLYCAN L-ALANYL-D-GLUTAMATE ENDOPEPTIDASE CWLK"/>
    <property type="match status" value="1"/>
</dbReference>
<protein>
    <submittedName>
        <fullName evidence="3">Putative carboxypeptidase</fullName>
    </submittedName>
</protein>
<gene>
    <name evidence="3" type="ordered locus">PCC_0263</name>
</gene>
<feature type="domain" description="D-alanyl-D-alanine carboxypeptidase-like core" evidence="2">
    <location>
        <begin position="112"/>
        <end position="240"/>
    </location>
</feature>
<keyword evidence="3" id="KW-0645">Protease</keyword>
<accession>B1X443</accession>
<geneLocation type="organellar chromatophore" evidence="3"/>
<dbReference type="InterPro" id="IPR003709">
    <property type="entry name" value="VanY-like_core_dom"/>
</dbReference>
<keyword evidence="3" id="KW-0378">Hydrolase</keyword>
<evidence type="ECO:0000313" key="3">
    <source>
        <dbReference type="EMBL" id="ACB42712.1"/>
    </source>
</evidence>
<dbReference type="PANTHER" id="PTHR34385">
    <property type="entry name" value="D-ALANYL-D-ALANINE CARBOXYPEPTIDASE"/>
    <property type="match status" value="1"/>
</dbReference>
<proteinExistence type="predicted"/>
<keyword evidence="3" id="KW-0121">Carboxypeptidase</keyword>
<keyword evidence="1" id="KW-0812">Transmembrane</keyword>
<sequence>MRLLTRITLGLSLICEAAVLLPVSRNDIPLARRIYIARRNTFGNRINLSITYLGIFLVSIILVLGSGTWIPDSSKTKVEVLPPPSQEGRLFGHFRYEEANKNQLVTLAPGIALRPAAATMLKRMCHDAEIQGVKLRTLSAFRSIDLQRSVFFDIKVERNQTAAERAKVSAPPGYSEHGTGFAVDLGDGKAPETDFSKSFEDTEAFKWLSENANHYSFTLSFPPGNPQRVSYEPWHWRFEGSVDALQVFEISR</sequence>
<dbReference type="RefSeq" id="YP_002048922.1">
    <property type="nucleotide sequence ID" value="NC_011087.1"/>
</dbReference>
<dbReference type="SUPFAM" id="SSF55166">
    <property type="entry name" value="Hedgehog/DD-peptidase"/>
    <property type="match status" value="1"/>
</dbReference>
<dbReference type="Gene3D" id="3.30.1380.10">
    <property type="match status" value="1"/>
</dbReference>